<dbReference type="PRINTS" id="PR00598">
    <property type="entry name" value="HTHMARR"/>
</dbReference>
<evidence type="ECO:0000313" key="5">
    <source>
        <dbReference type="EMBL" id="MET3544803.1"/>
    </source>
</evidence>
<dbReference type="PANTHER" id="PTHR42756">
    <property type="entry name" value="TRANSCRIPTIONAL REGULATOR, MARR"/>
    <property type="match status" value="1"/>
</dbReference>
<dbReference type="InterPro" id="IPR036390">
    <property type="entry name" value="WH_DNA-bd_sf"/>
</dbReference>
<dbReference type="InterPro" id="IPR036388">
    <property type="entry name" value="WH-like_DNA-bd_sf"/>
</dbReference>
<dbReference type="InterPro" id="IPR023187">
    <property type="entry name" value="Tscrpt_reg_MarR-type_CS"/>
</dbReference>
<reference evidence="5 6" key="1">
    <citation type="submission" date="2024-06" db="EMBL/GenBank/DDBJ databases">
        <title>Genomic Encyclopedia of Type Strains, Phase IV (KMG-IV): sequencing the most valuable type-strain genomes for metagenomic binning, comparative biology and taxonomic classification.</title>
        <authorList>
            <person name="Goeker M."/>
        </authorList>
    </citation>
    <scope>NUCLEOTIDE SEQUENCE [LARGE SCALE GENOMIC DNA]</scope>
    <source>
        <strain evidence="5 6">DSM 17253</strain>
    </source>
</reference>
<keyword evidence="6" id="KW-1185">Reference proteome</keyword>
<dbReference type="PROSITE" id="PS50995">
    <property type="entry name" value="HTH_MARR_2"/>
    <property type="match status" value="1"/>
</dbReference>
<evidence type="ECO:0000259" key="4">
    <source>
        <dbReference type="PROSITE" id="PS50995"/>
    </source>
</evidence>
<dbReference type="Gene3D" id="1.10.10.10">
    <property type="entry name" value="Winged helix-like DNA-binding domain superfamily/Winged helix DNA-binding domain"/>
    <property type="match status" value="1"/>
</dbReference>
<evidence type="ECO:0000313" key="6">
    <source>
        <dbReference type="Proteomes" id="UP001549098"/>
    </source>
</evidence>
<dbReference type="Proteomes" id="UP001549098">
    <property type="component" value="Unassembled WGS sequence"/>
</dbReference>
<dbReference type="RefSeq" id="WP_354495441.1">
    <property type="nucleotide sequence ID" value="NZ_JBEPLV010000001.1"/>
</dbReference>
<protein>
    <submittedName>
        <fullName evidence="5">DNA-binding MarR family transcriptional regulator</fullName>
    </submittedName>
</protein>
<dbReference type="PANTHER" id="PTHR42756:SF1">
    <property type="entry name" value="TRANSCRIPTIONAL REPRESSOR OF EMRAB OPERON"/>
    <property type="match status" value="1"/>
</dbReference>
<name>A0ABV2EYV0_9BACL</name>
<dbReference type="SUPFAM" id="SSF46785">
    <property type="entry name" value="Winged helix' DNA-binding domain"/>
    <property type="match status" value="1"/>
</dbReference>
<evidence type="ECO:0000256" key="1">
    <source>
        <dbReference type="ARBA" id="ARBA00023015"/>
    </source>
</evidence>
<organism evidence="5 6">
    <name type="scientific">Paenibacillus favisporus</name>
    <dbReference type="NCBI Taxonomy" id="221028"/>
    <lineage>
        <taxon>Bacteria</taxon>
        <taxon>Bacillati</taxon>
        <taxon>Bacillota</taxon>
        <taxon>Bacilli</taxon>
        <taxon>Bacillales</taxon>
        <taxon>Paenibacillaceae</taxon>
        <taxon>Paenibacillus</taxon>
    </lineage>
</organism>
<dbReference type="Pfam" id="PF12802">
    <property type="entry name" value="MarR_2"/>
    <property type="match status" value="1"/>
</dbReference>
<sequence>MPSFFDMYPYSLYIKVIAQRVREIIDQLLKDHGLNSSQAILLSHIHQSIEEHIEINRKYLEKTMALSGPSVTNLLNGLEKSGFITRSSNPKDGRNLRIDITDKAKQFLNERSDAFSKSEELITQGMSDAEKAMFVSLLTRAFENVEKLPPNG</sequence>
<evidence type="ECO:0000256" key="3">
    <source>
        <dbReference type="ARBA" id="ARBA00023163"/>
    </source>
</evidence>
<keyword evidence="1" id="KW-0805">Transcription regulation</keyword>
<dbReference type="SMART" id="SM00347">
    <property type="entry name" value="HTH_MARR"/>
    <property type="match status" value="1"/>
</dbReference>
<evidence type="ECO:0000256" key="2">
    <source>
        <dbReference type="ARBA" id="ARBA00023125"/>
    </source>
</evidence>
<dbReference type="EMBL" id="JBEPLV010000001">
    <property type="protein sequence ID" value="MET3544803.1"/>
    <property type="molecule type" value="Genomic_DNA"/>
</dbReference>
<keyword evidence="3" id="KW-0804">Transcription</keyword>
<comment type="caution">
    <text evidence="5">The sequence shown here is derived from an EMBL/GenBank/DDBJ whole genome shotgun (WGS) entry which is preliminary data.</text>
</comment>
<feature type="domain" description="HTH marR-type" evidence="4">
    <location>
        <begin position="7"/>
        <end position="143"/>
    </location>
</feature>
<dbReference type="GO" id="GO:0003677">
    <property type="term" value="F:DNA binding"/>
    <property type="evidence" value="ECO:0007669"/>
    <property type="project" value="UniProtKB-KW"/>
</dbReference>
<proteinExistence type="predicted"/>
<dbReference type="PROSITE" id="PS01117">
    <property type="entry name" value="HTH_MARR_1"/>
    <property type="match status" value="1"/>
</dbReference>
<dbReference type="InterPro" id="IPR000835">
    <property type="entry name" value="HTH_MarR-typ"/>
</dbReference>
<accession>A0ABV2EYV0</accession>
<gene>
    <name evidence="5" type="ORF">ABID47_001397</name>
</gene>
<keyword evidence="2 5" id="KW-0238">DNA-binding</keyword>